<sequence length="193" mass="22935">MDDEVGSRNADVRSSYWLDACEDDYFVHLGANMTAVPESCSQDGSHDLCFFDGSEPSKRRRVWDRTSGRKRHRGSDDTEMDVRGRDRVRRRERYNSCSWKDRESREAKGFWERDKATNELVFQVGSWESCRNKNEKPNDEKISKDDENVEENKLMSRKRSFPRSKLANISWMFLNRQRVETQLLFLKRALEKH</sequence>
<evidence type="ECO:0000313" key="3">
    <source>
        <dbReference type="Proteomes" id="UP000250235"/>
    </source>
</evidence>
<gene>
    <name evidence="2" type="ORF">F511_22345</name>
</gene>
<protein>
    <submittedName>
        <fullName evidence="2">Endoribonuclease Dicer1-like</fullName>
    </submittedName>
</protein>
<dbReference type="Proteomes" id="UP000250235">
    <property type="component" value="Unassembled WGS sequence"/>
</dbReference>
<accession>A0A2Z7DB75</accession>
<reference evidence="2 3" key="1">
    <citation type="journal article" date="2015" name="Proc. Natl. Acad. Sci. U.S.A.">
        <title>The resurrection genome of Boea hygrometrica: A blueprint for survival of dehydration.</title>
        <authorList>
            <person name="Xiao L."/>
            <person name="Yang G."/>
            <person name="Zhang L."/>
            <person name="Yang X."/>
            <person name="Zhao S."/>
            <person name="Ji Z."/>
            <person name="Zhou Q."/>
            <person name="Hu M."/>
            <person name="Wang Y."/>
            <person name="Chen M."/>
            <person name="Xu Y."/>
            <person name="Jin H."/>
            <person name="Xiao X."/>
            <person name="Hu G."/>
            <person name="Bao F."/>
            <person name="Hu Y."/>
            <person name="Wan P."/>
            <person name="Li L."/>
            <person name="Deng X."/>
            <person name="Kuang T."/>
            <person name="Xiang C."/>
            <person name="Zhu J.K."/>
            <person name="Oliver M.J."/>
            <person name="He Y."/>
        </authorList>
    </citation>
    <scope>NUCLEOTIDE SEQUENCE [LARGE SCALE GENOMIC DNA]</scope>
    <source>
        <strain evidence="3">cv. XS01</strain>
    </source>
</reference>
<feature type="region of interest" description="Disordered" evidence="1">
    <location>
        <begin position="61"/>
        <end position="82"/>
    </location>
</feature>
<feature type="compositionally biased region" description="Basic residues" evidence="1">
    <location>
        <begin position="61"/>
        <end position="73"/>
    </location>
</feature>
<proteinExistence type="predicted"/>
<keyword evidence="3" id="KW-1185">Reference proteome</keyword>
<name>A0A2Z7DB75_9LAMI</name>
<organism evidence="2 3">
    <name type="scientific">Dorcoceras hygrometricum</name>
    <dbReference type="NCBI Taxonomy" id="472368"/>
    <lineage>
        <taxon>Eukaryota</taxon>
        <taxon>Viridiplantae</taxon>
        <taxon>Streptophyta</taxon>
        <taxon>Embryophyta</taxon>
        <taxon>Tracheophyta</taxon>
        <taxon>Spermatophyta</taxon>
        <taxon>Magnoliopsida</taxon>
        <taxon>eudicotyledons</taxon>
        <taxon>Gunneridae</taxon>
        <taxon>Pentapetalae</taxon>
        <taxon>asterids</taxon>
        <taxon>lamiids</taxon>
        <taxon>Lamiales</taxon>
        <taxon>Gesneriaceae</taxon>
        <taxon>Didymocarpoideae</taxon>
        <taxon>Trichosporeae</taxon>
        <taxon>Loxocarpinae</taxon>
        <taxon>Dorcoceras</taxon>
    </lineage>
</organism>
<evidence type="ECO:0000256" key="1">
    <source>
        <dbReference type="SAM" id="MobiDB-lite"/>
    </source>
</evidence>
<dbReference type="AlphaFoldDB" id="A0A2Z7DB75"/>
<dbReference type="EMBL" id="KQ988191">
    <property type="protein sequence ID" value="KZV56514.1"/>
    <property type="molecule type" value="Genomic_DNA"/>
</dbReference>
<evidence type="ECO:0000313" key="2">
    <source>
        <dbReference type="EMBL" id="KZV56514.1"/>
    </source>
</evidence>